<dbReference type="Proteomes" id="UP000005707">
    <property type="component" value="Unassembled WGS sequence"/>
</dbReference>
<comment type="caution">
    <text evidence="1">The sequence shown here is derived from an EMBL/GenBank/DDBJ whole genome shotgun (WGS) entry which is preliminary data.</text>
</comment>
<dbReference type="InParanoid" id="F7Q1I3"/>
<dbReference type="eggNOG" id="COG4328">
    <property type="taxonomic scope" value="Bacteria"/>
</dbReference>
<reference evidence="1 2" key="2">
    <citation type="journal article" date="2013" name="PLoS ONE">
        <title>INDIGO - INtegrated Data Warehouse of MIcrobial GenOmes with Examples from the Red Sea Extremophiles.</title>
        <authorList>
            <person name="Alam I."/>
            <person name="Antunes A."/>
            <person name="Kamau A.A."/>
            <person name="Ba Alawi W."/>
            <person name="Kalkatawi M."/>
            <person name="Stingl U."/>
            <person name="Bajic V.B."/>
        </authorList>
    </citation>
    <scope>NUCLEOTIDE SEQUENCE [LARGE SCALE GENOMIC DNA]</scope>
    <source>
        <strain evidence="1 2">SSD-17B</strain>
    </source>
</reference>
<gene>
    <name evidence="1" type="ORF">HLPCO_001250</name>
</gene>
<dbReference type="InterPro" id="IPR007362">
    <property type="entry name" value="DUF429"/>
</dbReference>
<proteinExistence type="predicted"/>
<evidence type="ECO:0008006" key="3">
    <source>
        <dbReference type="Google" id="ProtNLM"/>
    </source>
</evidence>
<name>F7Q1I3_9MOLU</name>
<reference evidence="1 2" key="1">
    <citation type="journal article" date="2011" name="J. Bacteriol.">
        <title>Genome sequence of Haloplasma contractile, an unusual contractile bacterium from a deep-sea anoxic brine lake.</title>
        <authorList>
            <person name="Antunes A."/>
            <person name="Alam I."/>
            <person name="El Dorry H."/>
            <person name="Siam R."/>
            <person name="Robertson A."/>
            <person name="Bajic V.B."/>
            <person name="Stingl U."/>
        </authorList>
    </citation>
    <scope>NUCLEOTIDE SEQUENCE [LARGE SCALE GENOMIC DNA]</scope>
    <source>
        <strain evidence="1 2">SSD-17B</strain>
    </source>
</reference>
<evidence type="ECO:0000313" key="1">
    <source>
        <dbReference type="EMBL" id="ERJ12910.1"/>
    </source>
</evidence>
<dbReference type="RefSeq" id="WP_008825677.1">
    <property type="nucleotide sequence ID" value="NZ_AFNU02000003.1"/>
</dbReference>
<dbReference type="EMBL" id="AFNU02000003">
    <property type="protein sequence ID" value="ERJ12910.1"/>
    <property type="molecule type" value="Genomic_DNA"/>
</dbReference>
<accession>F7Q1I3</accession>
<keyword evidence="2" id="KW-1185">Reference proteome</keyword>
<sequence>MNTKIIGIDCATDPKKVGLSLGDYKDGNVHLIESELGSTSRKSVAERLRDWINQDDLILIGIDAPLGWPQKLSENLINHHAGEALLCDAHSMFRRFTDQFVKQTLNKQPLDVGADRIARTAHKALEIIDELRNLTNQTISLCWDFDSINSLPGIYLLEVYPAATLTSYHLKNTGYKDKKKTHDRELIVEHLNHHINIQIKTDLLIENADVLDSAICLLAVKDFIYGNVYTPADLSLAKKEGWIWIKRTDF</sequence>
<evidence type="ECO:0000313" key="2">
    <source>
        <dbReference type="Proteomes" id="UP000005707"/>
    </source>
</evidence>
<dbReference type="Pfam" id="PF04250">
    <property type="entry name" value="DUF429"/>
    <property type="match status" value="1"/>
</dbReference>
<dbReference type="OrthoDB" id="5464796at2"/>
<dbReference type="AlphaFoldDB" id="F7Q1I3"/>
<organism evidence="1 2">
    <name type="scientific">Haloplasma contractile SSD-17B</name>
    <dbReference type="NCBI Taxonomy" id="1033810"/>
    <lineage>
        <taxon>Bacteria</taxon>
        <taxon>Bacillati</taxon>
        <taxon>Mycoplasmatota</taxon>
        <taxon>Mollicutes</taxon>
        <taxon>Haloplasmatales</taxon>
        <taxon>Haloplasmataceae</taxon>
        <taxon>Haloplasma</taxon>
    </lineage>
</organism>
<dbReference type="STRING" id="1033810.HLPCO_001250"/>
<protein>
    <recommendedName>
        <fullName evidence="3">DUF429 domain-containing protein</fullName>
    </recommendedName>
</protein>